<evidence type="ECO:0000256" key="1">
    <source>
        <dbReference type="ARBA" id="ARBA00007447"/>
    </source>
</evidence>
<evidence type="ECO:0000256" key="3">
    <source>
        <dbReference type="ARBA" id="ARBA00022750"/>
    </source>
</evidence>
<evidence type="ECO:0000256" key="6">
    <source>
        <dbReference type="SAM" id="SignalP"/>
    </source>
</evidence>
<dbReference type="Proteomes" id="UP000504604">
    <property type="component" value="Linkage group LG11"/>
</dbReference>
<name>A0A6I9U1I5_SESIN</name>
<dbReference type="SUPFAM" id="SSF50630">
    <property type="entry name" value="Acid proteases"/>
    <property type="match status" value="1"/>
</dbReference>
<feature type="signal peptide" evidence="6">
    <location>
        <begin position="1"/>
        <end position="23"/>
    </location>
</feature>
<keyword evidence="4" id="KW-0378">Hydrolase</keyword>
<dbReference type="Pfam" id="PF14541">
    <property type="entry name" value="TAXi_C"/>
    <property type="match status" value="1"/>
</dbReference>
<dbReference type="PANTHER" id="PTHR47967:SF66">
    <property type="entry name" value="ASPARTIC PROTEINASE CDR1-RELATED"/>
    <property type="match status" value="1"/>
</dbReference>
<keyword evidence="5" id="KW-0325">Glycoprotein</keyword>
<evidence type="ECO:0000259" key="7">
    <source>
        <dbReference type="PROSITE" id="PS51767"/>
    </source>
</evidence>
<evidence type="ECO:0000256" key="5">
    <source>
        <dbReference type="ARBA" id="ARBA00023180"/>
    </source>
</evidence>
<dbReference type="InterPro" id="IPR021109">
    <property type="entry name" value="Peptidase_aspartic_dom_sf"/>
</dbReference>
<evidence type="ECO:0000256" key="2">
    <source>
        <dbReference type="ARBA" id="ARBA00022670"/>
    </source>
</evidence>
<dbReference type="AlphaFoldDB" id="A0A6I9U1I5"/>
<proteinExistence type="inferred from homology"/>
<sequence length="448" mass="49344">MAVFMSLCLILSILTSSVPLSASSHTELCNDGFSTDLIHRDYLISPLHNSSVTYWDLIHKALQRSRNRPDYFASRSFASRMSSTSTTLLMASSGDFLLKISIGTPSFEIMGILDTGSVFTWVQCAPCDNCYRQNQPLFTPRESSTYKVLPGNSKLCKSLGGRPSILGDNTCRYSLQYLDRSYSHGAISSDTFTISSTSGTPISQRKFIFGCGYENLGNFNEEASGVIGLGSGPGSLVNQMNSVIGGKFSYCLLSQSHIKNYRSSKIYFGSNSVVSGASVVSTGLHIFRNSYALRFKGISVGKKTLAMTHLSNSSSSSKILGFFNERIIIDSGTVLTHLPKKLYQPLEEAMKKEIKLEQAHARDMLRLCYKTPDGQIRGPIVTVHFVGADVKLYPTNTFLRVSEDVHCLGFVPHDGVAIFGNLAQRNFLVGFDLRRKTLSFKQTDCSKQ</sequence>
<dbReference type="PROSITE" id="PS51767">
    <property type="entry name" value="PEPTIDASE_A1"/>
    <property type="match status" value="1"/>
</dbReference>
<evidence type="ECO:0000313" key="9">
    <source>
        <dbReference type="RefSeq" id="XP_011093968.1"/>
    </source>
</evidence>
<feature type="chain" id="PRO_5026763760" evidence="6">
    <location>
        <begin position="24"/>
        <end position="448"/>
    </location>
</feature>
<feature type="domain" description="Peptidase A1" evidence="7">
    <location>
        <begin position="96"/>
        <end position="441"/>
    </location>
</feature>
<dbReference type="FunFam" id="2.40.70.10:FF:000031">
    <property type="entry name" value="Aspartyl protease AED1"/>
    <property type="match status" value="1"/>
</dbReference>
<dbReference type="InterPro" id="IPR033121">
    <property type="entry name" value="PEPTIDASE_A1"/>
</dbReference>
<dbReference type="InParanoid" id="A0A6I9U1I5"/>
<dbReference type="GO" id="GO:0006508">
    <property type="term" value="P:proteolysis"/>
    <property type="evidence" value="ECO:0007669"/>
    <property type="project" value="UniProtKB-KW"/>
</dbReference>
<evidence type="ECO:0000313" key="8">
    <source>
        <dbReference type="Proteomes" id="UP000504604"/>
    </source>
</evidence>
<dbReference type="InterPro" id="IPR032861">
    <property type="entry name" value="TAXi_N"/>
</dbReference>
<evidence type="ECO:0000256" key="4">
    <source>
        <dbReference type="ARBA" id="ARBA00022801"/>
    </source>
</evidence>
<comment type="similarity">
    <text evidence="1">Belongs to the peptidase A1 family.</text>
</comment>
<dbReference type="PANTHER" id="PTHR47967">
    <property type="entry name" value="OS07G0603500 PROTEIN-RELATED"/>
    <property type="match status" value="1"/>
</dbReference>
<keyword evidence="3" id="KW-0064">Aspartyl protease</keyword>
<dbReference type="OrthoDB" id="908673at2759"/>
<keyword evidence="6" id="KW-0732">Signal</keyword>
<reference evidence="9" key="1">
    <citation type="submission" date="2025-08" db="UniProtKB">
        <authorList>
            <consortium name="RefSeq"/>
        </authorList>
    </citation>
    <scope>IDENTIFICATION</scope>
</reference>
<protein>
    <submittedName>
        <fullName evidence="9">Aspartic proteinase CDR1-like</fullName>
    </submittedName>
</protein>
<gene>
    <name evidence="9" type="primary">LOC105173787</name>
</gene>
<dbReference type="InterPro" id="IPR032799">
    <property type="entry name" value="TAXi_C"/>
</dbReference>
<dbReference type="KEGG" id="sind:105173787"/>
<dbReference type="CDD" id="cd05476">
    <property type="entry name" value="pepsin_A_like_plant"/>
    <property type="match status" value="1"/>
</dbReference>
<dbReference type="InterPro" id="IPR051708">
    <property type="entry name" value="Plant_Aspart_Prot_A1"/>
</dbReference>
<dbReference type="RefSeq" id="XP_011093968.1">
    <property type="nucleotide sequence ID" value="XM_011095666.2"/>
</dbReference>
<dbReference type="Gramene" id="SIN_1025003.t">
    <property type="protein sequence ID" value="SIN_1025003.t.cds1"/>
    <property type="gene ID" value="SIN_1025003"/>
</dbReference>
<dbReference type="GO" id="GO:0005576">
    <property type="term" value="C:extracellular region"/>
    <property type="evidence" value="ECO:0007669"/>
    <property type="project" value="TreeGrafter"/>
</dbReference>
<dbReference type="GeneID" id="105173787"/>
<dbReference type="Pfam" id="PF14543">
    <property type="entry name" value="TAXi_N"/>
    <property type="match status" value="1"/>
</dbReference>
<dbReference type="GO" id="GO:0004190">
    <property type="term" value="F:aspartic-type endopeptidase activity"/>
    <property type="evidence" value="ECO:0007669"/>
    <property type="project" value="UniProtKB-KW"/>
</dbReference>
<keyword evidence="2" id="KW-0645">Protease</keyword>
<dbReference type="InterPro" id="IPR034161">
    <property type="entry name" value="Pepsin-like_plant"/>
</dbReference>
<keyword evidence="8" id="KW-1185">Reference proteome</keyword>
<accession>A0A6I9U1I5</accession>
<organism evidence="8 9">
    <name type="scientific">Sesamum indicum</name>
    <name type="common">Oriental sesame</name>
    <name type="synonym">Sesamum orientale</name>
    <dbReference type="NCBI Taxonomy" id="4182"/>
    <lineage>
        <taxon>Eukaryota</taxon>
        <taxon>Viridiplantae</taxon>
        <taxon>Streptophyta</taxon>
        <taxon>Embryophyta</taxon>
        <taxon>Tracheophyta</taxon>
        <taxon>Spermatophyta</taxon>
        <taxon>Magnoliopsida</taxon>
        <taxon>eudicotyledons</taxon>
        <taxon>Gunneridae</taxon>
        <taxon>Pentapetalae</taxon>
        <taxon>asterids</taxon>
        <taxon>lamiids</taxon>
        <taxon>Lamiales</taxon>
        <taxon>Pedaliaceae</taxon>
        <taxon>Sesamum</taxon>
    </lineage>
</organism>
<dbReference type="Gene3D" id="2.40.70.10">
    <property type="entry name" value="Acid Proteases"/>
    <property type="match status" value="2"/>
</dbReference>